<evidence type="ECO:0000313" key="2">
    <source>
        <dbReference type="Proteomes" id="UP000183832"/>
    </source>
</evidence>
<reference evidence="1 2" key="1">
    <citation type="submission" date="2015-04" db="EMBL/GenBank/DDBJ databases">
        <authorList>
            <person name="Syromyatnikov M.Y."/>
            <person name="Popov V.N."/>
        </authorList>
    </citation>
    <scope>NUCLEOTIDE SEQUENCE [LARGE SCALE GENOMIC DNA]</scope>
</reference>
<proteinExistence type="predicted"/>
<dbReference type="EMBL" id="CVRI01000006">
    <property type="protein sequence ID" value="CRK87962.1"/>
    <property type="molecule type" value="Genomic_DNA"/>
</dbReference>
<keyword evidence="2" id="KW-1185">Reference proteome</keyword>
<sequence>MSQVFTAGNLLDASRHSEYEFCQYVVYEIVRMAASEAIFYSHRILWMNITMLYHNTKSIMWNVEQKEISRLSTNPFDSYSYT</sequence>
<organism evidence="1 2">
    <name type="scientific">Clunio marinus</name>
    <dbReference type="NCBI Taxonomy" id="568069"/>
    <lineage>
        <taxon>Eukaryota</taxon>
        <taxon>Metazoa</taxon>
        <taxon>Ecdysozoa</taxon>
        <taxon>Arthropoda</taxon>
        <taxon>Hexapoda</taxon>
        <taxon>Insecta</taxon>
        <taxon>Pterygota</taxon>
        <taxon>Neoptera</taxon>
        <taxon>Endopterygota</taxon>
        <taxon>Diptera</taxon>
        <taxon>Nematocera</taxon>
        <taxon>Chironomoidea</taxon>
        <taxon>Chironomidae</taxon>
        <taxon>Clunio</taxon>
    </lineage>
</organism>
<accession>A0A1J1HK94</accession>
<protein>
    <submittedName>
        <fullName evidence="1">CLUMA_CG001748, isoform A</fullName>
    </submittedName>
</protein>
<gene>
    <name evidence="1" type="ORF">CLUMA_CG001748</name>
</gene>
<dbReference type="AlphaFoldDB" id="A0A1J1HK94"/>
<name>A0A1J1HK94_9DIPT</name>
<dbReference type="Proteomes" id="UP000183832">
    <property type="component" value="Unassembled WGS sequence"/>
</dbReference>
<evidence type="ECO:0000313" key="1">
    <source>
        <dbReference type="EMBL" id="CRK87962.1"/>
    </source>
</evidence>